<reference evidence="2 3" key="1">
    <citation type="journal article" date="2015" name="Nature">
        <title>rRNA introns, odd ribosomes, and small enigmatic genomes across a large radiation of phyla.</title>
        <authorList>
            <person name="Brown C.T."/>
            <person name="Hug L.A."/>
            <person name="Thomas B.C."/>
            <person name="Sharon I."/>
            <person name="Castelle C.J."/>
            <person name="Singh A."/>
            <person name="Wilkins M.J."/>
            <person name="Williams K.H."/>
            <person name="Banfield J.F."/>
        </authorList>
    </citation>
    <scope>NUCLEOTIDE SEQUENCE [LARGE SCALE GENOMIC DNA]</scope>
</reference>
<gene>
    <name evidence="2" type="ORF">UX22_C0028G0003</name>
</gene>
<dbReference type="Proteomes" id="UP000034727">
    <property type="component" value="Unassembled WGS sequence"/>
</dbReference>
<name>A0A0G1N1X2_9BACT</name>
<dbReference type="Gene3D" id="3.30.460.10">
    <property type="entry name" value="Beta Polymerase, domain 2"/>
    <property type="match status" value="1"/>
</dbReference>
<keyword evidence="2" id="KW-0808">Transferase</keyword>
<dbReference type="GO" id="GO:0016740">
    <property type="term" value="F:transferase activity"/>
    <property type="evidence" value="ECO:0007669"/>
    <property type="project" value="UniProtKB-KW"/>
</dbReference>
<dbReference type="InterPro" id="IPR041633">
    <property type="entry name" value="Polbeta"/>
</dbReference>
<evidence type="ECO:0000259" key="1">
    <source>
        <dbReference type="Pfam" id="PF18765"/>
    </source>
</evidence>
<feature type="domain" description="Polymerase beta nucleotidyltransferase" evidence="1">
    <location>
        <begin position="24"/>
        <end position="92"/>
    </location>
</feature>
<organism evidence="2 3">
    <name type="scientific">Candidatus Jorgensenbacteria bacterium GW2011_GWA2_45_9</name>
    <dbReference type="NCBI Taxonomy" id="1618663"/>
    <lineage>
        <taxon>Bacteria</taxon>
        <taxon>Candidatus Joergenseniibacteriota</taxon>
    </lineage>
</organism>
<dbReference type="EMBL" id="LCLJ01000028">
    <property type="protein sequence ID" value="KKU14337.1"/>
    <property type="molecule type" value="Genomic_DNA"/>
</dbReference>
<dbReference type="CDD" id="cd05403">
    <property type="entry name" value="NT_KNTase_like"/>
    <property type="match status" value="1"/>
</dbReference>
<protein>
    <submittedName>
        <fullName evidence="2">Nucleotidyltransferase family protein</fullName>
    </submittedName>
</protein>
<evidence type="ECO:0000313" key="3">
    <source>
        <dbReference type="Proteomes" id="UP000034727"/>
    </source>
</evidence>
<dbReference type="Pfam" id="PF18765">
    <property type="entry name" value="Polbeta"/>
    <property type="match status" value="1"/>
</dbReference>
<accession>A0A0G1N1X2</accession>
<dbReference type="AlphaFoldDB" id="A0A0G1N1X2"/>
<evidence type="ECO:0000313" key="2">
    <source>
        <dbReference type="EMBL" id="KKU14337.1"/>
    </source>
</evidence>
<comment type="caution">
    <text evidence="2">The sequence shown here is derived from an EMBL/GenBank/DDBJ whole genome shotgun (WGS) entry which is preliminary data.</text>
</comment>
<sequence>MDKKDIIKEVTNIIKRHLPEGNYKILLFGSQARGDDYPESDIDIGILGDSKISFEMFSRILHEKDGILTLRKIDIIDLNSVGESFKKEVLSYARRI</sequence>
<proteinExistence type="predicted"/>
<dbReference type="InterPro" id="IPR043519">
    <property type="entry name" value="NT_sf"/>
</dbReference>
<dbReference type="SUPFAM" id="SSF81301">
    <property type="entry name" value="Nucleotidyltransferase"/>
    <property type="match status" value="1"/>
</dbReference>